<sequence>MKTFARFALPALLSLSTLAVAQEEPKGPPPALVEIDDVITEMVSERIWVPGTVMSRTDSNIASEVGGRIEWMADVGDLVKKGQVLAKLDDELLQLQLDQNAADIAKWESRVDLLERKQGRVSKMAKLNNSSRDELDEIISELEIARQEVQQAKLNKRQTEYRLAQTQVKAPFDAMVVERIQTPGEYTSTGSDLLRVVDTENVEASIRAPLSASPFIARGQEVIVKDRYSEKTESVRTIVPVGNSNSRMMEIRVALKPGDFPIGSAVRVALPHSDSHEATTVMRDALVLRQSGTFVFIIDDENKAHQVPVRTGIGMGERVEVIGDVRSDDNVVVRGAERLRAGQTVRFQETTEIARN</sequence>
<keyword evidence="7" id="KW-1185">Reference proteome</keyword>
<dbReference type="InterPro" id="IPR058637">
    <property type="entry name" value="YknX-like_C"/>
</dbReference>
<gene>
    <name evidence="6" type="ORF">MACH26_22860</name>
</gene>
<dbReference type="Proteomes" id="UP001333710">
    <property type="component" value="Chromosome"/>
</dbReference>
<feature type="coiled-coil region" evidence="2">
    <location>
        <begin position="97"/>
        <end position="162"/>
    </location>
</feature>
<keyword evidence="2" id="KW-0175">Coiled coil</keyword>
<feature type="domain" description="YknX-like C-terminal permuted SH3-like" evidence="5">
    <location>
        <begin position="280"/>
        <end position="346"/>
    </location>
</feature>
<dbReference type="KEGG" id="pmaw:MACH26_22860"/>
<evidence type="ECO:0000313" key="6">
    <source>
        <dbReference type="EMBL" id="BDX06765.1"/>
    </source>
</evidence>
<dbReference type="GO" id="GO:0015562">
    <property type="term" value="F:efflux transmembrane transporter activity"/>
    <property type="evidence" value="ECO:0007669"/>
    <property type="project" value="TreeGrafter"/>
</dbReference>
<dbReference type="PANTHER" id="PTHR30469:SF38">
    <property type="entry name" value="HLYD FAMILY SECRETION PROTEIN"/>
    <property type="match status" value="1"/>
</dbReference>
<dbReference type="GO" id="GO:1990281">
    <property type="term" value="C:efflux pump complex"/>
    <property type="evidence" value="ECO:0007669"/>
    <property type="project" value="TreeGrafter"/>
</dbReference>
<evidence type="ECO:0000259" key="5">
    <source>
        <dbReference type="Pfam" id="PF25989"/>
    </source>
</evidence>
<evidence type="ECO:0000256" key="3">
    <source>
        <dbReference type="SAM" id="SignalP"/>
    </source>
</evidence>
<evidence type="ECO:0000256" key="1">
    <source>
        <dbReference type="ARBA" id="ARBA00009477"/>
    </source>
</evidence>
<feature type="chain" id="PRO_5041264824" evidence="3">
    <location>
        <begin position="22"/>
        <end position="356"/>
    </location>
</feature>
<dbReference type="NCBIfam" id="TIGR01730">
    <property type="entry name" value="RND_mfp"/>
    <property type="match status" value="1"/>
</dbReference>
<dbReference type="RefSeq" id="WP_338292766.1">
    <property type="nucleotide sequence ID" value="NZ_AP027272.1"/>
</dbReference>
<dbReference type="Gene3D" id="2.40.30.170">
    <property type="match status" value="1"/>
</dbReference>
<dbReference type="InterPro" id="IPR006143">
    <property type="entry name" value="RND_pump_MFP"/>
</dbReference>
<dbReference type="Pfam" id="PF25973">
    <property type="entry name" value="BSH_CzcB"/>
    <property type="match status" value="1"/>
</dbReference>
<proteinExistence type="inferred from homology"/>
<accession>A0AA48I6E7</accession>
<evidence type="ECO:0000256" key="2">
    <source>
        <dbReference type="SAM" id="Coils"/>
    </source>
</evidence>
<reference evidence="6" key="1">
    <citation type="submission" date="2023-01" db="EMBL/GenBank/DDBJ databases">
        <title>Complete genome sequence of Planctobacterium marinum strain Dej080120_11.</title>
        <authorList>
            <person name="Ueki S."/>
            <person name="Maruyama F."/>
        </authorList>
    </citation>
    <scope>NUCLEOTIDE SEQUENCE</scope>
    <source>
        <strain evidence="6">Dej080120_11</strain>
    </source>
</reference>
<evidence type="ECO:0000313" key="7">
    <source>
        <dbReference type="Proteomes" id="UP001333710"/>
    </source>
</evidence>
<dbReference type="Gene3D" id="2.40.420.20">
    <property type="match status" value="1"/>
</dbReference>
<protein>
    <submittedName>
        <fullName evidence="6">MexH family multidrug efflux RND transporter periplasmic adaptor subunit</fullName>
    </submittedName>
</protein>
<feature type="signal peptide" evidence="3">
    <location>
        <begin position="1"/>
        <end position="21"/>
    </location>
</feature>
<keyword evidence="3" id="KW-0732">Signal</keyword>
<dbReference type="Gene3D" id="2.40.50.100">
    <property type="match status" value="1"/>
</dbReference>
<feature type="domain" description="CzcB-like barrel-sandwich hybrid" evidence="4">
    <location>
        <begin position="61"/>
        <end position="198"/>
    </location>
</feature>
<comment type="similarity">
    <text evidence="1">Belongs to the membrane fusion protein (MFP) (TC 8.A.1) family.</text>
</comment>
<dbReference type="Pfam" id="PF25989">
    <property type="entry name" value="YknX_C"/>
    <property type="match status" value="1"/>
</dbReference>
<dbReference type="AlphaFoldDB" id="A0AA48I6E7"/>
<dbReference type="EMBL" id="AP027272">
    <property type="protein sequence ID" value="BDX06765.1"/>
    <property type="molecule type" value="Genomic_DNA"/>
</dbReference>
<dbReference type="InterPro" id="IPR058647">
    <property type="entry name" value="BSH_CzcB-like"/>
</dbReference>
<dbReference type="PANTHER" id="PTHR30469">
    <property type="entry name" value="MULTIDRUG RESISTANCE PROTEIN MDTA"/>
    <property type="match status" value="1"/>
</dbReference>
<name>A0AA48I6E7_9ALTE</name>
<organism evidence="6 7">
    <name type="scientific">Planctobacterium marinum</name>
    <dbReference type="NCBI Taxonomy" id="1631968"/>
    <lineage>
        <taxon>Bacteria</taxon>
        <taxon>Pseudomonadati</taxon>
        <taxon>Pseudomonadota</taxon>
        <taxon>Gammaproteobacteria</taxon>
        <taxon>Alteromonadales</taxon>
        <taxon>Alteromonadaceae</taxon>
        <taxon>Planctobacterium</taxon>
    </lineage>
</organism>
<dbReference type="SUPFAM" id="SSF111369">
    <property type="entry name" value="HlyD-like secretion proteins"/>
    <property type="match status" value="1"/>
</dbReference>
<dbReference type="Gene3D" id="1.10.287.470">
    <property type="entry name" value="Helix hairpin bin"/>
    <property type="match status" value="1"/>
</dbReference>
<evidence type="ECO:0000259" key="4">
    <source>
        <dbReference type="Pfam" id="PF25973"/>
    </source>
</evidence>